<dbReference type="VEuPathDB" id="FungiDB:BDEG_20517"/>
<evidence type="ECO:0000256" key="1">
    <source>
        <dbReference type="ARBA" id="ARBA00010876"/>
    </source>
</evidence>
<name>A0A177W9E5_BATDL</name>
<dbReference type="Pfam" id="PF00849">
    <property type="entry name" value="PseudoU_synth_2"/>
    <property type="match status" value="1"/>
</dbReference>
<dbReference type="GO" id="GO:0009982">
    <property type="term" value="F:pseudouridine synthase activity"/>
    <property type="evidence" value="ECO:0007669"/>
    <property type="project" value="InterPro"/>
</dbReference>
<dbReference type="PANTHER" id="PTHR21600">
    <property type="entry name" value="MITOCHONDRIAL RNA PSEUDOURIDINE SYNTHASE"/>
    <property type="match status" value="1"/>
</dbReference>
<organism evidence="3 4">
    <name type="scientific">Batrachochytrium dendrobatidis (strain JEL423)</name>
    <dbReference type="NCBI Taxonomy" id="403673"/>
    <lineage>
        <taxon>Eukaryota</taxon>
        <taxon>Fungi</taxon>
        <taxon>Fungi incertae sedis</taxon>
        <taxon>Chytridiomycota</taxon>
        <taxon>Chytridiomycota incertae sedis</taxon>
        <taxon>Chytridiomycetes</taxon>
        <taxon>Rhizophydiales</taxon>
        <taxon>Rhizophydiales incertae sedis</taxon>
        <taxon>Batrachochytrium</taxon>
    </lineage>
</organism>
<dbReference type="eggNOG" id="KOG1919">
    <property type="taxonomic scope" value="Eukaryota"/>
</dbReference>
<dbReference type="SUPFAM" id="SSF55120">
    <property type="entry name" value="Pseudouridine synthase"/>
    <property type="match status" value="1"/>
</dbReference>
<dbReference type="OrthoDB" id="428658at2759"/>
<dbReference type="GO" id="GO:0003723">
    <property type="term" value="F:RNA binding"/>
    <property type="evidence" value="ECO:0007669"/>
    <property type="project" value="InterPro"/>
</dbReference>
<feature type="domain" description="Pseudouridine synthase RsuA/RluA-like" evidence="2">
    <location>
        <begin position="53"/>
        <end position="211"/>
    </location>
</feature>
<dbReference type="InterPro" id="IPR050188">
    <property type="entry name" value="RluA_PseudoU_synthase"/>
</dbReference>
<proteinExistence type="inferred from homology"/>
<sequence length="264" mass="30048">MPTESDAAITLAKLLQSEFTATPNPNPCSPITACDSRYNRLFEVSILYNDGKLLVINKPWNVRIDGPVDETTTIEFLLKATFPTYRRLFLLHQIDYATSGVHMWGLTKHTATIMGRMFLRRQIQKTYLAIVCGTVDQQEFQIQLPLAPRPENDRLMHVPTLGEDVPDTKAAQTFVRVLRRGTLAETQIPVTLLELQPHTGRRHQLRVHLSSIGHPIVNDRVYGALNVPIYHRMMLHSWRTQFVWPGSGVPFNFEAPNKLSSLII</sequence>
<dbReference type="STRING" id="403673.A0A177W9E5"/>
<dbReference type="Gene3D" id="3.30.2350.10">
    <property type="entry name" value="Pseudouridine synthase"/>
    <property type="match status" value="1"/>
</dbReference>
<reference evidence="3 4" key="2">
    <citation type="submission" date="2016-05" db="EMBL/GenBank/DDBJ databases">
        <title>Lineage-specific infection strategies underlie the spectrum of fungal disease in amphibians.</title>
        <authorList>
            <person name="Cuomo C.A."/>
            <person name="Farrer R.A."/>
            <person name="James T."/>
            <person name="Longcore J."/>
            <person name="Birren B."/>
        </authorList>
    </citation>
    <scope>NUCLEOTIDE SEQUENCE [LARGE SCALE GENOMIC DNA]</scope>
    <source>
        <strain evidence="3 4">JEL423</strain>
    </source>
</reference>
<dbReference type="AlphaFoldDB" id="A0A177W9E5"/>
<gene>
    <name evidence="3" type="ORF">BDEG_20517</name>
</gene>
<dbReference type="EMBL" id="DS022300">
    <property type="protein sequence ID" value="OAJ36332.1"/>
    <property type="molecule type" value="Genomic_DNA"/>
</dbReference>
<evidence type="ECO:0000259" key="2">
    <source>
        <dbReference type="Pfam" id="PF00849"/>
    </source>
</evidence>
<dbReference type="CDD" id="cd02869">
    <property type="entry name" value="PseudoU_synth_RluA_like"/>
    <property type="match status" value="1"/>
</dbReference>
<reference evidence="3 4" key="1">
    <citation type="submission" date="2006-10" db="EMBL/GenBank/DDBJ databases">
        <title>The Genome Sequence of Batrachochytrium dendrobatidis JEL423.</title>
        <authorList>
            <consortium name="The Broad Institute Genome Sequencing Platform"/>
            <person name="Birren B."/>
            <person name="Lander E."/>
            <person name="Galagan J."/>
            <person name="Cuomo C."/>
            <person name="Devon K."/>
            <person name="Jaffe D."/>
            <person name="Butler J."/>
            <person name="Alvarez P."/>
            <person name="Gnerre S."/>
            <person name="Grabherr M."/>
            <person name="Kleber M."/>
            <person name="Mauceli E."/>
            <person name="Brockman W."/>
            <person name="Young S."/>
            <person name="LaButti K."/>
            <person name="Sykes S."/>
            <person name="DeCaprio D."/>
            <person name="Crawford M."/>
            <person name="Koehrsen M."/>
            <person name="Engels R."/>
            <person name="Montgomery P."/>
            <person name="Pearson M."/>
            <person name="Howarth C."/>
            <person name="Larson L."/>
            <person name="White J."/>
            <person name="O'Leary S."/>
            <person name="Kodira C."/>
            <person name="Zeng Q."/>
            <person name="Yandava C."/>
            <person name="Alvarado L."/>
            <person name="Longcore J."/>
            <person name="James T."/>
        </authorList>
    </citation>
    <scope>NUCLEOTIDE SEQUENCE [LARGE SCALE GENOMIC DNA]</scope>
    <source>
        <strain evidence="3 4">JEL423</strain>
    </source>
</reference>
<dbReference type="Proteomes" id="UP000077115">
    <property type="component" value="Unassembled WGS sequence"/>
</dbReference>
<evidence type="ECO:0000313" key="4">
    <source>
        <dbReference type="Proteomes" id="UP000077115"/>
    </source>
</evidence>
<protein>
    <recommendedName>
        <fullName evidence="2">Pseudouridine synthase RsuA/RluA-like domain-containing protein</fullName>
    </recommendedName>
</protein>
<dbReference type="PANTHER" id="PTHR21600:SF87">
    <property type="entry name" value="RNA PSEUDOURIDYLATE SYNTHASE DOMAIN-CONTAINING PROTEIN 1"/>
    <property type="match status" value="1"/>
</dbReference>
<dbReference type="GO" id="GO:0000455">
    <property type="term" value="P:enzyme-directed rRNA pseudouridine synthesis"/>
    <property type="evidence" value="ECO:0007669"/>
    <property type="project" value="TreeGrafter"/>
</dbReference>
<accession>A0A177W9E5</accession>
<evidence type="ECO:0000313" key="3">
    <source>
        <dbReference type="EMBL" id="OAJ36332.1"/>
    </source>
</evidence>
<dbReference type="InterPro" id="IPR006145">
    <property type="entry name" value="PsdUridine_synth_RsuA/RluA"/>
</dbReference>
<dbReference type="InterPro" id="IPR020103">
    <property type="entry name" value="PsdUridine_synth_cat_dom_sf"/>
</dbReference>
<comment type="similarity">
    <text evidence="1">Belongs to the pseudouridine synthase RluA family.</text>
</comment>